<evidence type="ECO:0000256" key="1">
    <source>
        <dbReference type="ARBA" id="ARBA00012513"/>
    </source>
</evidence>
<reference evidence="7 8" key="1">
    <citation type="submission" date="2015-01" db="EMBL/GenBank/DDBJ databases">
        <title>The Genome Sequence of Fonsecaea pedrosoi CBS 271.37.</title>
        <authorList>
            <consortium name="The Broad Institute Genomics Platform"/>
            <person name="Cuomo C."/>
            <person name="de Hoog S."/>
            <person name="Gorbushina A."/>
            <person name="Stielow B."/>
            <person name="Teixiera M."/>
            <person name="Abouelleil A."/>
            <person name="Chapman S.B."/>
            <person name="Priest M."/>
            <person name="Young S.K."/>
            <person name="Wortman J."/>
            <person name="Nusbaum C."/>
            <person name="Birren B."/>
        </authorList>
    </citation>
    <scope>NUCLEOTIDE SEQUENCE [LARGE SCALE GENOMIC DNA]</scope>
    <source>
        <strain evidence="7 8">CBS 271.37</strain>
    </source>
</reference>
<dbReference type="HOGENOM" id="CLU_660629_0_0_1"/>
<evidence type="ECO:0000259" key="6">
    <source>
        <dbReference type="PROSITE" id="PS50011"/>
    </source>
</evidence>
<sequence>MKVRDLPGANFRIATTYNSPYDRAKWTHDGEKTRRRVRRWRQEKEWYDGRVEAFALSRSYLELEREEDSMWECTDILGRGAFGMVGKWTKFDKTGRVLDDVAIKQSDLDDRELDEEGRPTVPTEAVLVKALMNQGCRNVAKVREMRFFDGDRPKWRLYLEYYRYGTLHDLIQKYRARNKRNRQEERIPEAFVWQAFHDFAQACYHMKVLRLDSIGVRSPRGDHFALHLDLKAENVLLGDAPANQKSIPYPTVKVADWGMAEYTSLDDSRNSKRWKKYGTIVWMPPEQRDFGRYGERWHHPVLGGANHPYSMKHVVWQIGANIYGLMNLDIYNEDINEVINNAEGMENTLRKHGYSALMGYRSRFYSSELTSLVEDCLRIDPSRRPNPYELVGRTQDGLARYTEKYRQTGDHPKLKL</sequence>
<dbReference type="PANTHER" id="PTHR43671:SF13">
    <property type="entry name" value="SERINE_THREONINE-PROTEIN KINASE NEK2"/>
    <property type="match status" value="1"/>
</dbReference>
<dbReference type="SMART" id="SM00220">
    <property type="entry name" value="S_TKc"/>
    <property type="match status" value="1"/>
</dbReference>
<dbReference type="VEuPathDB" id="FungiDB:Z517_08647"/>
<dbReference type="OrthoDB" id="310217at2759"/>
<dbReference type="Pfam" id="PF00069">
    <property type="entry name" value="Pkinase"/>
    <property type="match status" value="1"/>
</dbReference>
<dbReference type="EMBL" id="KN846973">
    <property type="protein sequence ID" value="KIW78808.1"/>
    <property type="molecule type" value="Genomic_DNA"/>
</dbReference>
<dbReference type="PROSITE" id="PS50011">
    <property type="entry name" value="PROTEIN_KINASE_DOM"/>
    <property type="match status" value="1"/>
</dbReference>
<evidence type="ECO:0000256" key="3">
    <source>
        <dbReference type="ARBA" id="ARBA00022741"/>
    </source>
</evidence>
<keyword evidence="4" id="KW-0418">Kinase</keyword>
<dbReference type="Proteomes" id="UP000053029">
    <property type="component" value="Unassembled WGS sequence"/>
</dbReference>
<protein>
    <recommendedName>
        <fullName evidence="1">non-specific serine/threonine protein kinase</fullName>
        <ecNumber evidence="1">2.7.11.1</ecNumber>
    </recommendedName>
</protein>
<feature type="domain" description="Protein kinase" evidence="6">
    <location>
        <begin position="71"/>
        <end position="414"/>
    </location>
</feature>
<dbReference type="Gene3D" id="1.10.510.10">
    <property type="entry name" value="Transferase(Phosphotransferase) domain 1"/>
    <property type="match status" value="1"/>
</dbReference>
<dbReference type="InterPro" id="IPR011009">
    <property type="entry name" value="Kinase-like_dom_sf"/>
</dbReference>
<name>A0A0D2GDI0_9EURO</name>
<organism evidence="7 8">
    <name type="scientific">Fonsecaea pedrosoi CBS 271.37</name>
    <dbReference type="NCBI Taxonomy" id="1442368"/>
    <lineage>
        <taxon>Eukaryota</taxon>
        <taxon>Fungi</taxon>
        <taxon>Dikarya</taxon>
        <taxon>Ascomycota</taxon>
        <taxon>Pezizomycotina</taxon>
        <taxon>Eurotiomycetes</taxon>
        <taxon>Chaetothyriomycetidae</taxon>
        <taxon>Chaetothyriales</taxon>
        <taxon>Herpotrichiellaceae</taxon>
        <taxon>Fonsecaea</taxon>
    </lineage>
</organism>
<dbReference type="InterPro" id="IPR050660">
    <property type="entry name" value="NEK_Ser/Thr_kinase"/>
</dbReference>
<dbReference type="AlphaFoldDB" id="A0A0D2GDI0"/>
<keyword evidence="3" id="KW-0547">Nucleotide-binding</keyword>
<keyword evidence="8" id="KW-1185">Reference proteome</keyword>
<gene>
    <name evidence="7" type="ORF">Z517_08647</name>
</gene>
<keyword evidence="2" id="KW-0808">Transferase</keyword>
<proteinExistence type="predicted"/>
<evidence type="ECO:0000313" key="8">
    <source>
        <dbReference type="Proteomes" id="UP000053029"/>
    </source>
</evidence>
<dbReference type="PANTHER" id="PTHR43671">
    <property type="entry name" value="SERINE/THREONINE-PROTEIN KINASE NEK"/>
    <property type="match status" value="1"/>
</dbReference>
<dbReference type="SUPFAM" id="SSF56112">
    <property type="entry name" value="Protein kinase-like (PK-like)"/>
    <property type="match status" value="1"/>
</dbReference>
<evidence type="ECO:0000256" key="5">
    <source>
        <dbReference type="ARBA" id="ARBA00022840"/>
    </source>
</evidence>
<dbReference type="STRING" id="1442368.A0A0D2GDI0"/>
<dbReference type="RefSeq" id="XP_013282616.1">
    <property type="nucleotide sequence ID" value="XM_013427162.1"/>
</dbReference>
<evidence type="ECO:0000256" key="4">
    <source>
        <dbReference type="ARBA" id="ARBA00022777"/>
    </source>
</evidence>
<accession>A0A0D2GDI0</accession>
<dbReference type="GO" id="GO:0004674">
    <property type="term" value="F:protein serine/threonine kinase activity"/>
    <property type="evidence" value="ECO:0007669"/>
    <property type="project" value="UniProtKB-EC"/>
</dbReference>
<evidence type="ECO:0000313" key="7">
    <source>
        <dbReference type="EMBL" id="KIW78808.1"/>
    </source>
</evidence>
<dbReference type="GeneID" id="25308137"/>
<evidence type="ECO:0000256" key="2">
    <source>
        <dbReference type="ARBA" id="ARBA00022679"/>
    </source>
</evidence>
<dbReference type="InterPro" id="IPR000719">
    <property type="entry name" value="Prot_kinase_dom"/>
</dbReference>
<keyword evidence="5" id="KW-0067">ATP-binding</keyword>
<dbReference type="GO" id="GO:0005524">
    <property type="term" value="F:ATP binding"/>
    <property type="evidence" value="ECO:0007669"/>
    <property type="project" value="UniProtKB-KW"/>
</dbReference>
<dbReference type="EC" id="2.7.11.1" evidence="1"/>